<protein>
    <recommendedName>
        <fullName evidence="3">Lipoprotein</fullName>
    </recommendedName>
</protein>
<evidence type="ECO:0000313" key="2">
    <source>
        <dbReference type="Proteomes" id="UP000192743"/>
    </source>
</evidence>
<reference evidence="1 2" key="1">
    <citation type="submission" date="2016-02" db="EMBL/GenBank/DDBJ databases">
        <title>Comparative analysis of three nematocidal Bacillus thuringiensis strains.</title>
        <authorList>
            <person name="Hollensteiner J."/>
            <person name="Kloesener M."/>
            <person name="Bunk B."/>
            <person name="Sproeer C."/>
            <person name="Rosenstiel P."/>
            <person name="Schulte-Iserlohe R."/>
            <person name="Schulenburg H."/>
            <person name="Liesegang H."/>
        </authorList>
    </citation>
    <scope>NUCLEOTIDE SEQUENCE [LARGE SCALE GENOMIC DNA]</scope>
    <source>
        <strain evidence="1 2">Bt18247</strain>
    </source>
</reference>
<proteinExistence type="predicted"/>
<dbReference type="AlphaFoldDB" id="A0A9W3SSB0"/>
<gene>
    <name evidence="1" type="ORF">BTI247_21820</name>
</gene>
<accession>A0A9W3SSB0</accession>
<sequence>MKKWVKVTLSITGGIVLLACAGGYHVYKNYFSKNLSVSYTLKIEC</sequence>
<organism evidence="1 2">
    <name type="scientific">Bacillus thuringiensis Bt18247</name>
    <dbReference type="NCBI Taxonomy" id="1423143"/>
    <lineage>
        <taxon>Bacteria</taxon>
        <taxon>Bacillati</taxon>
        <taxon>Bacillota</taxon>
        <taxon>Bacilli</taxon>
        <taxon>Bacillales</taxon>
        <taxon>Bacillaceae</taxon>
        <taxon>Bacillus</taxon>
        <taxon>Bacillus cereus group</taxon>
    </lineage>
</organism>
<dbReference type="EMBL" id="CP015250">
    <property type="protein sequence ID" value="AOM10577.1"/>
    <property type="molecule type" value="Genomic_DNA"/>
</dbReference>
<name>A0A9W3SSB0_BACTU</name>
<dbReference type="PROSITE" id="PS51257">
    <property type="entry name" value="PROKAR_LIPOPROTEIN"/>
    <property type="match status" value="1"/>
</dbReference>
<evidence type="ECO:0008006" key="3">
    <source>
        <dbReference type="Google" id="ProtNLM"/>
    </source>
</evidence>
<evidence type="ECO:0000313" key="1">
    <source>
        <dbReference type="EMBL" id="AOM10577.1"/>
    </source>
</evidence>
<dbReference type="Proteomes" id="UP000192743">
    <property type="component" value="Chromosome"/>
</dbReference>